<dbReference type="Gramene" id="PNW79268">
    <property type="protein sequence ID" value="PNW79268"/>
    <property type="gene ID" value="CHLRE_09g408600v5"/>
</dbReference>
<dbReference type="OMA" id="GARICHP"/>
<accession>A0A2K3DFG1</accession>
<dbReference type="PIRSF" id="PIRSF006157">
    <property type="entry name" value="Doxgns_DODA"/>
    <property type="match status" value="1"/>
</dbReference>
<dbReference type="CDD" id="cd07363">
    <property type="entry name" value="45_DOPA_Dioxygenase"/>
    <property type="match status" value="1"/>
</dbReference>
<dbReference type="KEGG" id="cre:CHLRE_09g408600v5"/>
<dbReference type="EMBL" id="CM008970">
    <property type="protein sequence ID" value="PNW79268.1"/>
    <property type="molecule type" value="Genomic_DNA"/>
</dbReference>
<reference evidence="7 8" key="1">
    <citation type="journal article" date="2007" name="Science">
        <title>The Chlamydomonas genome reveals the evolution of key animal and plant functions.</title>
        <authorList>
            <person name="Merchant S.S."/>
            <person name="Prochnik S.E."/>
            <person name="Vallon O."/>
            <person name="Harris E.H."/>
            <person name="Karpowicz S.J."/>
            <person name="Witman G.B."/>
            <person name="Terry A."/>
            <person name="Salamov A."/>
            <person name="Fritz-Laylin L.K."/>
            <person name="Marechal-Drouard L."/>
            <person name="Marshall W.F."/>
            <person name="Qu L.H."/>
            <person name="Nelson D.R."/>
            <person name="Sanderfoot A.A."/>
            <person name="Spalding M.H."/>
            <person name="Kapitonov V.V."/>
            <person name="Ren Q."/>
            <person name="Ferris P."/>
            <person name="Lindquist E."/>
            <person name="Shapiro H."/>
            <person name="Lucas S.M."/>
            <person name="Grimwood J."/>
            <person name="Schmutz J."/>
            <person name="Cardol P."/>
            <person name="Cerutti H."/>
            <person name="Chanfreau G."/>
            <person name="Chen C.L."/>
            <person name="Cognat V."/>
            <person name="Croft M.T."/>
            <person name="Dent R."/>
            <person name="Dutcher S."/>
            <person name="Fernandez E."/>
            <person name="Fukuzawa H."/>
            <person name="Gonzalez-Ballester D."/>
            <person name="Gonzalez-Halphen D."/>
            <person name="Hallmann A."/>
            <person name="Hanikenne M."/>
            <person name="Hippler M."/>
            <person name="Inwood W."/>
            <person name="Jabbari K."/>
            <person name="Kalanon M."/>
            <person name="Kuras R."/>
            <person name="Lefebvre P.A."/>
            <person name="Lemaire S.D."/>
            <person name="Lobanov A.V."/>
            <person name="Lohr M."/>
            <person name="Manuell A."/>
            <person name="Meier I."/>
            <person name="Mets L."/>
            <person name="Mittag M."/>
            <person name="Mittelmeier T."/>
            <person name="Moroney J.V."/>
            <person name="Moseley J."/>
            <person name="Napoli C."/>
            <person name="Nedelcu A.M."/>
            <person name="Niyogi K."/>
            <person name="Novoselov S.V."/>
            <person name="Paulsen I.T."/>
            <person name="Pazour G."/>
            <person name="Purton S."/>
            <person name="Ral J.P."/>
            <person name="Riano-Pachon D.M."/>
            <person name="Riekhof W."/>
            <person name="Rymarquis L."/>
            <person name="Schroda M."/>
            <person name="Stern D."/>
            <person name="Umen J."/>
            <person name="Willows R."/>
            <person name="Wilson N."/>
            <person name="Zimmer S.L."/>
            <person name="Allmer J."/>
            <person name="Balk J."/>
            <person name="Bisova K."/>
            <person name="Chen C.J."/>
            <person name="Elias M."/>
            <person name="Gendler K."/>
            <person name="Hauser C."/>
            <person name="Lamb M.R."/>
            <person name="Ledford H."/>
            <person name="Long J.C."/>
            <person name="Minagawa J."/>
            <person name="Page M.D."/>
            <person name="Pan J."/>
            <person name="Pootakham W."/>
            <person name="Roje S."/>
            <person name="Rose A."/>
            <person name="Stahlberg E."/>
            <person name="Terauchi A.M."/>
            <person name="Yang P."/>
            <person name="Ball S."/>
            <person name="Bowler C."/>
            <person name="Dieckmann C.L."/>
            <person name="Gladyshev V.N."/>
            <person name="Green P."/>
            <person name="Jorgensen R."/>
            <person name="Mayfield S."/>
            <person name="Mueller-Roeber B."/>
            <person name="Rajamani S."/>
            <person name="Sayre R.T."/>
            <person name="Brokstein P."/>
            <person name="Dubchak I."/>
            <person name="Goodstein D."/>
            <person name="Hornick L."/>
            <person name="Huang Y.W."/>
            <person name="Jhaveri J."/>
            <person name="Luo Y."/>
            <person name="Martinez D."/>
            <person name="Ngau W.C."/>
            <person name="Otillar B."/>
            <person name="Poliakov A."/>
            <person name="Porter A."/>
            <person name="Szajkowski L."/>
            <person name="Werner G."/>
            <person name="Zhou K."/>
            <person name="Grigoriev I.V."/>
            <person name="Rokhsar D.S."/>
            <person name="Grossman A.R."/>
        </authorList>
    </citation>
    <scope>NUCLEOTIDE SEQUENCE [LARGE SCALE GENOMIC DNA]</scope>
    <source>
        <strain evidence="8">CC-503</strain>
    </source>
</reference>
<dbReference type="PaxDb" id="3055-EDP00785"/>
<dbReference type="FunCoup" id="A0A2K3DFG1">
    <property type="interactions" value="47"/>
</dbReference>
<organism evidence="7 8">
    <name type="scientific">Chlamydomonas reinhardtii</name>
    <name type="common">Chlamydomonas smithii</name>
    <dbReference type="NCBI Taxonomy" id="3055"/>
    <lineage>
        <taxon>Eukaryota</taxon>
        <taxon>Viridiplantae</taxon>
        <taxon>Chlorophyta</taxon>
        <taxon>core chlorophytes</taxon>
        <taxon>Chlorophyceae</taxon>
        <taxon>CS clade</taxon>
        <taxon>Chlamydomonadales</taxon>
        <taxon>Chlamydomonadaceae</taxon>
        <taxon>Chlamydomonas</taxon>
    </lineage>
</organism>
<dbReference type="GO" id="GO:0008198">
    <property type="term" value="F:ferrous iron binding"/>
    <property type="evidence" value="ECO:0007669"/>
    <property type="project" value="InterPro"/>
</dbReference>
<dbReference type="InterPro" id="IPR004183">
    <property type="entry name" value="Xdiol_dOase_suB"/>
</dbReference>
<comment type="cofactor">
    <cofactor evidence="1">
        <name>Zn(2+)</name>
        <dbReference type="ChEBI" id="CHEBI:29105"/>
    </cofactor>
</comment>
<dbReference type="OrthoDB" id="7396853at2759"/>
<dbReference type="Pfam" id="PF02900">
    <property type="entry name" value="LigB"/>
    <property type="match status" value="1"/>
</dbReference>
<dbReference type="GO" id="GO:0008270">
    <property type="term" value="F:zinc ion binding"/>
    <property type="evidence" value="ECO:0007669"/>
    <property type="project" value="InterPro"/>
</dbReference>
<keyword evidence="5" id="KW-0560">Oxidoreductase</keyword>
<dbReference type="Gene3D" id="3.40.830.10">
    <property type="entry name" value="LigB-like"/>
    <property type="match status" value="1"/>
</dbReference>
<evidence type="ECO:0000313" key="7">
    <source>
        <dbReference type="EMBL" id="PNW79268.1"/>
    </source>
</evidence>
<evidence type="ECO:0000256" key="1">
    <source>
        <dbReference type="ARBA" id="ARBA00001947"/>
    </source>
</evidence>
<evidence type="ECO:0000259" key="6">
    <source>
        <dbReference type="Pfam" id="PF02900"/>
    </source>
</evidence>
<evidence type="ECO:0000256" key="2">
    <source>
        <dbReference type="ARBA" id="ARBA00007581"/>
    </source>
</evidence>
<sequence length="279" mass="29384">MTVLAQQCGASGRMPTLFWNHGGGPMPLLGDRSQASLTQYLKGVAARLPKPTAILAVSAHWEAEKVMVSTCPAPPMLFDYYGFPPETYQFKYPAPGDPALAQRVLGLLGSAGIAAGADASRGYDHGTFVPLMLAYPEARVPVVQMSVLRSMDPGAHLAIGRALAPLRDEGVLIVGSGMTFHNMGVLMGGMRGGGGRFKPSEAFDSWLTAACTEAVGSKRAELLTGWAKAPGGRESHPREEHFIPLLVAAGAAGEEPGRVDYSDWVMGTKISGFVFGTAP</sequence>
<dbReference type="Proteomes" id="UP000006906">
    <property type="component" value="Chromosome 9"/>
</dbReference>
<proteinExistence type="inferred from homology"/>
<evidence type="ECO:0000256" key="4">
    <source>
        <dbReference type="ARBA" id="ARBA00022833"/>
    </source>
</evidence>
<dbReference type="PANTHER" id="PTHR30096">
    <property type="entry name" value="4,5-DOPA DIOXYGENASE EXTRADIOL-LIKE PROTEIN"/>
    <property type="match status" value="1"/>
</dbReference>
<dbReference type="PANTHER" id="PTHR30096:SF0">
    <property type="entry name" value="4,5-DOPA DIOXYGENASE EXTRADIOL-LIKE PROTEIN"/>
    <property type="match status" value="1"/>
</dbReference>
<dbReference type="AlphaFoldDB" id="A0A2K3DFG1"/>
<dbReference type="GeneID" id="5722243"/>
<dbReference type="SUPFAM" id="SSF53213">
    <property type="entry name" value="LigB-like"/>
    <property type="match status" value="1"/>
</dbReference>
<dbReference type="RefSeq" id="XP_042921519.1">
    <property type="nucleotide sequence ID" value="XM_043066223.1"/>
</dbReference>
<dbReference type="ExpressionAtlas" id="A0A2K3DFG1">
    <property type="expression patterns" value="baseline and differential"/>
</dbReference>
<evidence type="ECO:0000313" key="8">
    <source>
        <dbReference type="Proteomes" id="UP000006906"/>
    </source>
</evidence>
<dbReference type="STRING" id="3055.A0A2K3DFG1"/>
<evidence type="ECO:0000256" key="5">
    <source>
        <dbReference type="ARBA" id="ARBA00023002"/>
    </source>
</evidence>
<keyword evidence="8" id="KW-1185">Reference proteome</keyword>
<keyword evidence="3" id="KW-0479">Metal-binding</keyword>
<name>A0A2K3DFG1_CHLRE</name>
<dbReference type="InParanoid" id="A0A2K3DFG1"/>
<protein>
    <recommendedName>
        <fullName evidence="6">Extradiol ring-cleavage dioxygenase class III enzyme subunit B domain-containing protein</fullName>
    </recommendedName>
</protein>
<gene>
    <name evidence="7" type="ORF">CHLRE_09g408600v5</name>
</gene>
<comment type="similarity">
    <text evidence="2">Belongs to the DODA-type extradiol aromatic ring-opening dioxygenase family.</text>
</comment>
<dbReference type="InterPro" id="IPR014436">
    <property type="entry name" value="Extradiol_dOase_DODA"/>
</dbReference>
<evidence type="ECO:0000256" key="3">
    <source>
        <dbReference type="ARBA" id="ARBA00022723"/>
    </source>
</evidence>
<feature type="domain" description="Extradiol ring-cleavage dioxygenase class III enzyme subunit B" evidence="6">
    <location>
        <begin position="44"/>
        <end position="258"/>
    </location>
</feature>
<dbReference type="GO" id="GO:0016702">
    <property type="term" value="F:oxidoreductase activity, acting on single donors with incorporation of molecular oxygen, incorporation of two atoms of oxygen"/>
    <property type="evidence" value="ECO:0007669"/>
    <property type="project" value="UniProtKB-ARBA"/>
</dbReference>
<keyword evidence="4" id="KW-0862">Zinc</keyword>